<organism evidence="2 3">
    <name type="scientific">Sandaracinus amylolyticus</name>
    <dbReference type="NCBI Taxonomy" id="927083"/>
    <lineage>
        <taxon>Bacteria</taxon>
        <taxon>Pseudomonadati</taxon>
        <taxon>Myxococcota</taxon>
        <taxon>Polyangia</taxon>
        <taxon>Polyangiales</taxon>
        <taxon>Sandaracinaceae</taxon>
        <taxon>Sandaracinus</taxon>
    </lineage>
</organism>
<dbReference type="EMBL" id="CP011125">
    <property type="protein sequence ID" value="AKF05077.1"/>
    <property type="molecule type" value="Genomic_DNA"/>
</dbReference>
<evidence type="ECO:0000313" key="3">
    <source>
        <dbReference type="Proteomes" id="UP000034883"/>
    </source>
</evidence>
<dbReference type="Pfam" id="PF05117">
    <property type="entry name" value="DUF695"/>
    <property type="match status" value="1"/>
</dbReference>
<evidence type="ECO:0000313" key="2">
    <source>
        <dbReference type="EMBL" id="AKF05077.1"/>
    </source>
</evidence>
<dbReference type="AlphaFoldDB" id="A0A0F6W1T0"/>
<name>A0A0F6W1T0_9BACT</name>
<accession>A0A0F6W1T0</accession>
<protein>
    <recommendedName>
        <fullName evidence="1">DUF695 domain-containing protein</fullName>
    </recommendedName>
</protein>
<proteinExistence type="predicted"/>
<dbReference type="KEGG" id="samy:DB32_002226"/>
<feature type="domain" description="DUF695" evidence="1">
    <location>
        <begin position="219"/>
        <end position="328"/>
    </location>
</feature>
<reference evidence="2 3" key="1">
    <citation type="submission" date="2015-03" db="EMBL/GenBank/DDBJ databases">
        <title>Genome assembly of Sandaracinus amylolyticus DSM 53668.</title>
        <authorList>
            <person name="Sharma G."/>
            <person name="Subramanian S."/>
        </authorList>
    </citation>
    <scope>NUCLEOTIDE SEQUENCE [LARGE SCALE GENOMIC DNA]</scope>
    <source>
        <strain evidence="2 3">DSM 53668</strain>
    </source>
</reference>
<dbReference type="Proteomes" id="UP000034883">
    <property type="component" value="Chromosome"/>
</dbReference>
<evidence type="ECO:0000259" key="1">
    <source>
        <dbReference type="Pfam" id="PF05117"/>
    </source>
</evidence>
<sequence>MTDDIGRAIGAFWEWWAANRSNIERAIHDGTLREWVEPLGARVTAIHPKLDWELGAGKHAEHYVCVSAKGDPVLRVIAERWKSAAPPVDAVFEYHAARPGGGAHGAMLLDFGPVSFAVQDFRFVIEVDDARRRVHVDAWHPSFATAPQKLRMTATFIALDSVLGEDDVERWIGSVDVLPRAPDGGIDFFALLQVTDRLRPRAAERRFAILRGALPSGDPLFVSVDLALKRVDHLLLDTHAELESQLHDPTSDGLSTSVEAQALSRAEDALHARLGDRAVFIARETREGRRVLHFHIASDGGALATMRTWAREIDWETLVRASPDPSWRVLERW</sequence>
<keyword evidence="3" id="KW-1185">Reference proteome</keyword>
<gene>
    <name evidence="2" type="ORF">DB32_002226</name>
</gene>
<dbReference type="STRING" id="927083.DB32_002226"/>
<dbReference type="InterPro" id="IPR016097">
    <property type="entry name" value="DUF695"/>
</dbReference>